<evidence type="ECO:0000256" key="5">
    <source>
        <dbReference type="SAM" id="Phobius"/>
    </source>
</evidence>
<evidence type="ECO:0000313" key="6">
    <source>
        <dbReference type="EMBL" id="CAG8526631.1"/>
    </source>
</evidence>
<evidence type="ECO:0000256" key="3">
    <source>
        <dbReference type="ARBA" id="ARBA00022989"/>
    </source>
</evidence>
<feature type="transmembrane region" description="Helical" evidence="5">
    <location>
        <begin position="159"/>
        <end position="179"/>
    </location>
</feature>
<evidence type="ECO:0000256" key="2">
    <source>
        <dbReference type="ARBA" id="ARBA00022692"/>
    </source>
</evidence>
<dbReference type="InterPro" id="IPR004776">
    <property type="entry name" value="Mem_transp_PIN-like"/>
</dbReference>
<reference evidence="6" key="1">
    <citation type="submission" date="2021-06" db="EMBL/GenBank/DDBJ databases">
        <authorList>
            <person name="Kallberg Y."/>
            <person name="Tangrot J."/>
            <person name="Rosling A."/>
        </authorList>
    </citation>
    <scope>NUCLEOTIDE SEQUENCE</scope>
    <source>
        <strain evidence="6">MA453B</strain>
    </source>
</reference>
<evidence type="ECO:0000256" key="4">
    <source>
        <dbReference type="ARBA" id="ARBA00023136"/>
    </source>
</evidence>
<dbReference type="Pfam" id="PF03547">
    <property type="entry name" value="Mem_trans"/>
    <property type="match status" value="1"/>
</dbReference>
<proteinExistence type="predicted"/>
<feature type="transmembrane region" description="Helical" evidence="5">
    <location>
        <begin position="22"/>
        <end position="43"/>
    </location>
</feature>
<dbReference type="Proteomes" id="UP000789405">
    <property type="component" value="Unassembled WGS sequence"/>
</dbReference>
<organism evidence="6 7">
    <name type="scientific">Dentiscutata erythropus</name>
    <dbReference type="NCBI Taxonomy" id="1348616"/>
    <lineage>
        <taxon>Eukaryota</taxon>
        <taxon>Fungi</taxon>
        <taxon>Fungi incertae sedis</taxon>
        <taxon>Mucoromycota</taxon>
        <taxon>Glomeromycotina</taxon>
        <taxon>Glomeromycetes</taxon>
        <taxon>Diversisporales</taxon>
        <taxon>Gigasporaceae</taxon>
        <taxon>Dentiscutata</taxon>
    </lineage>
</organism>
<comment type="caution">
    <text evidence="6">The sequence shown here is derived from an EMBL/GenBank/DDBJ whole genome shotgun (WGS) entry which is preliminary data.</text>
</comment>
<sequence length="323" mass="36177">MPCFLFSGIAANIDYEVLIRLWPIPTFYLAFITISGILGVFGGKLLNLSISDTKFVMTGIMFNDIVTLSLSILRSMSHTSAMQILSWGDDDTPFNSVKRGTSYILLSSLIGNLLRWSLGAFLLRKKGLSEEIPYLGTRAMPDRKLQSLFRRVVKAVRGILNPPLCAAIFALVVGTVPSFKFIFFNESSPLVIITKITEYVGSIAVPLTLVTLGAHLKNFPRAKSQKILPIVFYIMSCRFIIMPIIGIVTVLLTRSWYMNDPMLWFVLMLFASGPTAVNCMNLVQLTNTFKEEMATLLFYSYITVVPMITFLLMGLLFMIDKTL</sequence>
<feature type="transmembrane region" description="Helical" evidence="5">
    <location>
        <begin position="228"/>
        <end position="251"/>
    </location>
</feature>
<dbReference type="AlphaFoldDB" id="A0A9N9AEG5"/>
<dbReference type="EMBL" id="CAJVPY010001553">
    <property type="protein sequence ID" value="CAG8526631.1"/>
    <property type="molecule type" value="Genomic_DNA"/>
</dbReference>
<feature type="transmembrane region" description="Helical" evidence="5">
    <location>
        <begin position="199"/>
        <end position="216"/>
    </location>
</feature>
<dbReference type="GO" id="GO:0055085">
    <property type="term" value="P:transmembrane transport"/>
    <property type="evidence" value="ECO:0007669"/>
    <property type="project" value="InterPro"/>
</dbReference>
<keyword evidence="2 5" id="KW-0812">Transmembrane</keyword>
<evidence type="ECO:0000256" key="1">
    <source>
        <dbReference type="ARBA" id="ARBA00004141"/>
    </source>
</evidence>
<protein>
    <submittedName>
        <fullName evidence="6">14504_t:CDS:1</fullName>
    </submittedName>
</protein>
<feature type="transmembrane region" description="Helical" evidence="5">
    <location>
        <begin position="263"/>
        <end position="284"/>
    </location>
</feature>
<gene>
    <name evidence="6" type="ORF">DERYTH_LOCUS4137</name>
</gene>
<accession>A0A9N9AEG5</accession>
<feature type="transmembrane region" description="Helical" evidence="5">
    <location>
        <begin position="296"/>
        <end position="319"/>
    </location>
</feature>
<keyword evidence="7" id="KW-1185">Reference proteome</keyword>
<name>A0A9N9AEG5_9GLOM</name>
<dbReference type="GO" id="GO:0005783">
    <property type="term" value="C:endoplasmic reticulum"/>
    <property type="evidence" value="ECO:0007669"/>
    <property type="project" value="TreeGrafter"/>
</dbReference>
<keyword evidence="4 5" id="KW-0472">Membrane</keyword>
<dbReference type="PANTHER" id="PTHR31794:SF4">
    <property type="entry name" value="AUXIN EFFLUX TRANSPORTER FAMILY PROTEIN (EUROFUNG)"/>
    <property type="match status" value="1"/>
</dbReference>
<dbReference type="OrthoDB" id="191139at2759"/>
<feature type="transmembrane region" description="Helical" evidence="5">
    <location>
        <begin position="55"/>
        <end position="73"/>
    </location>
</feature>
<keyword evidence="3 5" id="KW-1133">Transmembrane helix</keyword>
<dbReference type="PANTHER" id="PTHR31794">
    <property type="entry name" value="AUXIN EFFLUX TRANSPORTER FAMILY PROTEIN (EUROFUNG)"/>
    <property type="match status" value="1"/>
</dbReference>
<dbReference type="GO" id="GO:0016020">
    <property type="term" value="C:membrane"/>
    <property type="evidence" value="ECO:0007669"/>
    <property type="project" value="UniProtKB-SubCell"/>
</dbReference>
<evidence type="ECO:0000313" key="7">
    <source>
        <dbReference type="Proteomes" id="UP000789405"/>
    </source>
</evidence>
<comment type="subcellular location">
    <subcellularLocation>
        <location evidence="1">Membrane</location>
        <topology evidence="1">Multi-pass membrane protein</topology>
    </subcellularLocation>
</comment>